<dbReference type="Gene3D" id="3.40.50.2300">
    <property type="match status" value="1"/>
</dbReference>
<gene>
    <name evidence="7" type="ORF">ACFFH4_21945</name>
</gene>
<dbReference type="InterPro" id="IPR001789">
    <property type="entry name" value="Sig_transdc_resp-reg_receiver"/>
</dbReference>
<evidence type="ECO:0000256" key="1">
    <source>
        <dbReference type="ARBA" id="ARBA00023015"/>
    </source>
</evidence>
<evidence type="ECO:0000313" key="8">
    <source>
        <dbReference type="Proteomes" id="UP001589833"/>
    </source>
</evidence>
<dbReference type="InterPro" id="IPR020449">
    <property type="entry name" value="Tscrpt_reg_AraC-type_HTH"/>
</dbReference>
<evidence type="ECO:0000259" key="5">
    <source>
        <dbReference type="PROSITE" id="PS01124"/>
    </source>
</evidence>
<dbReference type="SMART" id="SM00448">
    <property type="entry name" value="REC"/>
    <property type="match status" value="1"/>
</dbReference>
<evidence type="ECO:0000256" key="3">
    <source>
        <dbReference type="ARBA" id="ARBA00023163"/>
    </source>
</evidence>
<sequence>MYNVVIVDDEPVIRFGLKASVEWEKEGLSLVGDFPNGETAFHVMEETHVDILITDIKMPIMDGLTLMKKALDINPKLKVILVSSYNEFEYVKEGLKYGAVDYVLKPTLEQEEFVQLIQKCVHKLNEEKNIENKLKFVDQTNSLMERKKAEQELKRALLDEKGFSSDCKIMSLLSGEVLVVYMKLNNVAKIDDEYGALFKKFTIEEIQERFYSNFTKGVCISIGDTELVFFFHSDIHPITVIDQIKDEAIIGSALQFSFGFDTISNISEAKQGLKRSMSACERQFFHPSEMVYYYKEPKKKTTNHTKVEEVKHFILPVDEEKVTKYLEQLYLQWKKEELHPSEIKQEASEFLSNLFLNKLDLTLLLDKCEELGQAESLDELIIMMKKHMQECMKLVSEQKSKPRSDNELMERAINYIHQHYTNELTLQMVADHIHISRNYFSVLFKQFSDQKFIDYVIDLRVKKAKELLVQTSLKVYEVAGRSGFNDVKYFSKLFKKLTGYSPVDYRTFHQK</sequence>
<keyword evidence="1" id="KW-0805">Transcription regulation</keyword>
<dbReference type="PANTHER" id="PTHR43280">
    <property type="entry name" value="ARAC-FAMILY TRANSCRIPTIONAL REGULATOR"/>
    <property type="match status" value="1"/>
</dbReference>
<keyword evidence="8" id="KW-1185">Reference proteome</keyword>
<dbReference type="PRINTS" id="PR00032">
    <property type="entry name" value="HTHARAC"/>
</dbReference>
<reference evidence="7 8" key="1">
    <citation type="submission" date="2024-09" db="EMBL/GenBank/DDBJ databases">
        <authorList>
            <person name="Sun Q."/>
            <person name="Mori K."/>
        </authorList>
    </citation>
    <scope>NUCLEOTIDE SEQUENCE [LARGE SCALE GENOMIC DNA]</scope>
    <source>
        <strain evidence="7 8">NCAIM B.02301</strain>
    </source>
</reference>
<dbReference type="SUPFAM" id="SSF52172">
    <property type="entry name" value="CheY-like"/>
    <property type="match status" value="1"/>
</dbReference>
<dbReference type="InterPro" id="IPR009057">
    <property type="entry name" value="Homeodomain-like_sf"/>
</dbReference>
<evidence type="ECO:0000313" key="7">
    <source>
        <dbReference type="EMBL" id="MFC0561567.1"/>
    </source>
</evidence>
<keyword evidence="4" id="KW-0597">Phosphoprotein</keyword>
<dbReference type="InterPro" id="IPR011006">
    <property type="entry name" value="CheY-like_superfamily"/>
</dbReference>
<dbReference type="Pfam" id="PF12833">
    <property type="entry name" value="HTH_18"/>
    <property type="match status" value="1"/>
</dbReference>
<comment type="caution">
    <text evidence="7">The sequence shown here is derived from an EMBL/GenBank/DDBJ whole genome shotgun (WGS) entry which is preliminary data.</text>
</comment>
<evidence type="ECO:0000256" key="2">
    <source>
        <dbReference type="ARBA" id="ARBA00023125"/>
    </source>
</evidence>
<dbReference type="InterPro" id="IPR018060">
    <property type="entry name" value="HTH_AraC"/>
</dbReference>
<dbReference type="SUPFAM" id="SSF46689">
    <property type="entry name" value="Homeodomain-like"/>
    <property type="match status" value="2"/>
</dbReference>
<dbReference type="PROSITE" id="PS01124">
    <property type="entry name" value="HTH_ARAC_FAMILY_2"/>
    <property type="match status" value="1"/>
</dbReference>
<dbReference type="EMBL" id="JBHLTR010000077">
    <property type="protein sequence ID" value="MFC0561567.1"/>
    <property type="molecule type" value="Genomic_DNA"/>
</dbReference>
<dbReference type="Pfam" id="PF00072">
    <property type="entry name" value="Response_reg"/>
    <property type="match status" value="1"/>
</dbReference>
<dbReference type="Gene3D" id="1.10.10.60">
    <property type="entry name" value="Homeodomain-like"/>
    <property type="match status" value="2"/>
</dbReference>
<evidence type="ECO:0000259" key="6">
    <source>
        <dbReference type="PROSITE" id="PS50110"/>
    </source>
</evidence>
<feature type="domain" description="Response regulatory" evidence="6">
    <location>
        <begin position="3"/>
        <end position="120"/>
    </location>
</feature>
<organism evidence="7 8">
    <name type="scientific">Halalkalibacter alkalisediminis</name>
    <dbReference type="NCBI Taxonomy" id="935616"/>
    <lineage>
        <taxon>Bacteria</taxon>
        <taxon>Bacillati</taxon>
        <taxon>Bacillota</taxon>
        <taxon>Bacilli</taxon>
        <taxon>Bacillales</taxon>
        <taxon>Bacillaceae</taxon>
        <taxon>Halalkalibacter</taxon>
    </lineage>
</organism>
<evidence type="ECO:0000256" key="4">
    <source>
        <dbReference type="PROSITE-ProRule" id="PRU00169"/>
    </source>
</evidence>
<dbReference type="RefSeq" id="WP_273845538.1">
    <property type="nucleotide sequence ID" value="NZ_JAQQWT010000013.1"/>
</dbReference>
<protein>
    <submittedName>
        <fullName evidence="7">Response regulator</fullName>
    </submittedName>
</protein>
<proteinExistence type="predicted"/>
<dbReference type="PROSITE" id="PS50110">
    <property type="entry name" value="RESPONSE_REGULATORY"/>
    <property type="match status" value="1"/>
</dbReference>
<keyword evidence="2" id="KW-0238">DNA-binding</keyword>
<name>A0ABV6NLB2_9BACI</name>
<dbReference type="SMART" id="SM00342">
    <property type="entry name" value="HTH_ARAC"/>
    <property type="match status" value="1"/>
</dbReference>
<dbReference type="CDD" id="cd17536">
    <property type="entry name" value="REC_YesN-like"/>
    <property type="match status" value="1"/>
</dbReference>
<accession>A0ABV6NLB2</accession>
<feature type="domain" description="HTH araC/xylS-type" evidence="5">
    <location>
        <begin position="410"/>
        <end position="508"/>
    </location>
</feature>
<dbReference type="Proteomes" id="UP001589833">
    <property type="component" value="Unassembled WGS sequence"/>
</dbReference>
<keyword evidence="3" id="KW-0804">Transcription</keyword>
<feature type="modified residue" description="4-aspartylphosphate" evidence="4">
    <location>
        <position position="55"/>
    </location>
</feature>
<dbReference type="PANTHER" id="PTHR43280:SF28">
    <property type="entry name" value="HTH-TYPE TRANSCRIPTIONAL ACTIVATOR RHAS"/>
    <property type="match status" value="1"/>
</dbReference>